<feature type="region of interest" description="Disordered" evidence="1">
    <location>
        <begin position="108"/>
        <end position="127"/>
    </location>
</feature>
<evidence type="ECO:0000313" key="3">
    <source>
        <dbReference type="Proteomes" id="UP000024635"/>
    </source>
</evidence>
<sequence>MEILLRCCCIRTMTHFDEKYRTGIMISKKRALKSAPVNTDELTRKGKCTRLNEPIEINRPQVHEGKTINWQENIVNGSIRVTGPGGLMLQERSFSTCKERQKNTFAKDIQDPNSNQSVASALGHVGT</sequence>
<comment type="caution">
    <text evidence="2">The sequence shown here is derived from an EMBL/GenBank/DDBJ whole genome shotgun (WGS) entry which is preliminary data.</text>
</comment>
<protein>
    <submittedName>
        <fullName evidence="2">Uncharacterized protein</fullName>
    </submittedName>
</protein>
<dbReference type="Proteomes" id="UP000024635">
    <property type="component" value="Unassembled WGS sequence"/>
</dbReference>
<evidence type="ECO:0000313" key="2">
    <source>
        <dbReference type="EMBL" id="EYC38288.1"/>
    </source>
</evidence>
<organism evidence="2 3">
    <name type="scientific">Ancylostoma ceylanicum</name>
    <dbReference type="NCBI Taxonomy" id="53326"/>
    <lineage>
        <taxon>Eukaryota</taxon>
        <taxon>Metazoa</taxon>
        <taxon>Ecdysozoa</taxon>
        <taxon>Nematoda</taxon>
        <taxon>Chromadorea</taxon>
        <taxon>Rhabditida</taxon>
        <taxon>Rhabditina</taxon>
        <taxon>Rhabditomorpha</taxon>
        <taxon>Strongyloidea</taxon>
        <taxon>Ancylostomatidae</taxon>
        <taxon>Ancylostomatinae</taxon>
        <taxon>Ancylostoma</taxon>
    </lineage>
</organism>
<keyword evidence="3" id="KW-1185">Reference proteome</keyword>
<dbReference type="AlphaFoldDB" id="A0A016WGY3"/>
<reference evidence="3" key="1">
    <citation type="journal article" date="2015" name="Nat. Genet.">
        <title>The genome and transcriptome of the zoonotic hookworm Ancylostoma ceylanicum identify infection-specific gene families.</title>
        <authorList>
            <person name="Schwarz E.M."/>
            <person name="Hu Y."/>
            <person name="Antoshechkin I."/>
            <person name="Miller M.M."/>
            <person name="Sternberg P.W."/>
            <person name="Aroian R.V."/>
        </authorList>
    </citation>
    <scope>NUCLEOTIDE SEQUENCE</scope>
    <source>
        <strain evidence="3">HY135</strain>
    </source>
</reference>
<dbReference type="EMBL" id="JARK01000327">
    <property type="protein sequence ID" value="EYC38288.1"/>
    <property type="molecule type" value="Genomic_DNA"/>
</dbReference>
<gene>
    <name evidence="2" type="primary">Acey_s0727.g1880</name>
    <name evidence="2" type="ORF">Y032_0727g1880</name>
</gene>
<proteinExistence type="predicted"/>
<name>A0A016WGY3_9BILA</name>
<accession>A0A016WGY3</accession>
<evidence type="ECO:0000256" key="1">
    <source>
        <dbReference type="SAM" id="MobiDB-lite"/>
    </source>
</evidence>